<evidence type="ECO:0000256" key="1">
    <source>
        <dbReference type="ARBA" id="ARBA00022691"/>
    </source>
</evidence>
<dbReference type="OrthoDB" id="9804309at2"/>
<evidence type="ECO:0000259" key="3">
    <source>
        <dbReference type="PROSITE" id="PS51668"/>
    </source>
</evidence>
<dbReference type="InterPro" id="IPR023370">
    <property type="entry name" value="TrmO-like_N"/>
</dbReference>
<dbReference type="EMBL" id="FNXB01000004">
    <property type="protein sequence ID" value="SEH54373.1"/>
    <property type="molecule type" value="Genomic_DNA"/>
</dbReference>
<evidence type="ECO:0000313" key="4">
    <source>
        <dbReference type="EMBL" id="SEH54373.1"/>
    </source>
</evidence>
<dbReference type="GO" id="GO:0032259">
    <property type="term" value="P:methylation"/>
    <property type="evidence" value="ECO:0007669"/>
    <property type="project" value="UniProtKB-KW"/>
</dbReference>
<proteinExistence type="inferred from homology"/>
<name>A0A1H8DYP1_9HYPH</name>
<dbReference type="NCBIfam" id="TIGR00104">
    <property type="entry name" value="tRNA_TsaA"/>
    <property type="match status" value="1"/>
</dbReference>
<organism evidence="4 6">
    <name type="scientific">Rhizobium tibeticum</name>
    <dbReference type="NCBI Taxonomy" id="501024"/>
    <lineage>
        <taxon>Bacteria</taxon>
        <taxon>Pseudomonadati</taxon>
        <taxon>Pseudomonadota</taxon>
        <taxon>Alphaproteobacteria</taxon>
        <taxon>Hyphomicrobiales</taxon>
        <taxon>Rhizobiaceae</taxon>
        <taxon>Rhizobium/Agrobacterium group</taxon>
        <taxon>Rhizobium</taxon>
    </lineage>
</organism>
<dbReference type="AlphaFoldDB" id="A0A1H8DYP1"/>
<dbReference type="SUPFAM" id="SSF118196">
    <property type="entry name" value="YaeB-like"/>
    <property type="match status" value="1"/>
</dbReference>
<evidence type="ECO:0000313" key="5">
    <source>
        <dbReference type="EMBL" id="SEN12310.1"/>
    </source>
</evidence>
<protein>
    <submittedName>
        <fullName evidence="4">S-adenosyl-L-methionine-binding protein</fullName>
    </submittedName>
    <submittedName>
        <fullName evidence="5">tRNA-Thr(GGU) m(6)t(6)A37 methyltransferase TsaA</fullName>
    </submittedName>
</protein>
<evidence type="ECO:0000313" key="6">
    <source>
        <dbReference type="Proteomes" id="UP000183063"/>
    </source>
</evidence>
<reference evidence="4" key="1">
    <citation type="submission" date="2016-10" db="EMBL/GenBank/DDBJ databases">
        <authorList>
            <person name="de Groot N.N."/>
        </authorList>
    </citation>
    <scope>NUCLEOTIDE SEQUENCE [LARGE SCALE GENOMIC DNA]</scope>
    <source>
        <strain evidence="4">CCBAU85039</strain>
    </source>
</reference>
<dbReference type="PANTHER" id="PTHR12818:SF0">
    <property type="entry name" value="TRNA (ADENINE(37)-N6)-METHYLTRANSFERASE"/>
    <property type="match status" value="1"/>
</dbReference>
<keyword evidence="5" id="KW-0489">Methyltransferase</keyword>
<dbReference type="InterPro" id="IPR036414">
    <property type="entry name" value="YaeB_N_sf"/>
</dbReference>
<dbReference type="Gene3D" id="2.40.30.70">
    <property type="entry name" value="YaeB-like"/>
    <property type="match status" value="1"/>
</dbReference>
<dbReference type="InterPro" id="IPR040372">
    <property type="entry name" value="YaeB-like"/>
</dbReference>
<comment type="similarity">
    <text evidence="2">Belongs to the tRNA methyltransferase O family.</text>
</comment>
<dbReference type="InterPro" id="IPR036413">
    <property type="entry name" value="YaeB-like_sf"/>
</dbReference>
<reference evidence="5 7" key="2">
    <citation type="submission" date="2016-10" db="EMBL/GenBank/DDBJ databases">
        <authorList>
            <person name="Varghese N."/>
            <person name="Submissions S."/>
        </authorList>
    </citation>
    <scope>NUCLEOTIDE SEQUENCE [LARGE SCALE GENOMIC DNA]</scope>
    <source>
        <strain evidence="5 7">CGMCC 1.7071</strain>
    </source>
</reference>
<evidence type="ECO:0000256" key="2">
    <source>
        <dbReference type="ARBA" id="ARBA00033753"/>
    </source>
</evidence>
<dbReference type="Pfam" id="PF01980">
    <property type="entry name" value="TrmO_N"/>
    <property type="match status" value="1"/>
</dbReference>
<gene>
    <name evidence="4" type="ORF">RTCCBAU85039_1060</name>
    <name evidence="5" type="ORF">SAMN05216228_1002239</name>
</gene>
<reference evidence="6" key="3">
    <citation type="submission" date="2016-10" db="EMBL/GenBank/DDBJ databases">
        <authorList>
            <person name="Wibberg D."/>
        </authorList>
    </citation>
    <scope>NUCLEOTIDE SEQUENCE [LARGE SCALE GENOMIC DNA]</scope>
</reference>
<keyword evidence="5" id="KW-0808">Transferase</keyword>
<accession>A0A1H8DYP1</accession>
<dbReference type="PROSITE" id="PS51668">
    <property type="entry name" value="TSAA_2"/>
    <property type="match status" value="1"/>
</dbReference>
<feature type="domain" description="TsaA-like" evidence="3">
    <location>
        <begin position="24"/>
        <end position="154"/>
    </location>
</feature>
<dbReference type="STRING" id="501024.RTCCBAU85039_1060"/>
<keyword evidence="1" id="KW-0949">S-adenosyl-L-methionine</keyword>
<dbReference type="Proteomes" id="UP000183063">
    <property type="component" value="Unassembled WGS sequence"/>
</dbReference>
<evidence type="ECO:0000313" key="7">
    <source>
        <dbReference type="Proteomes" id="UP000198939"/>
    </source>
</evidence>
<sequence>MVGESEIRENEVAVELPPATDAGLVFIGRIFTPWSTRMEAPRQGRHDGPLCRIEIYEPWRQALQGVEAFERLEVLYWMDRSRRDLVLQSPANSGKLHGTFSLRSPVRPNPIATSIVKLEGVEGATLMVRGMDCLDGTPLLDLKPDRALFKPSAPPQPGDFQIGDDVSHSCKKAWRSVDGDHDVRGLDDRTGVATNGEPGFVDRFVGDG</sequence>
<dbReference type="EMBL" id="FOCV01000002">
    <property type="protein sequence ID" value="SEN12310.1"/>
    <property type="molecule type" value="Genomic_DNA"/>
</dbReference>
<dbReference type="PANTHER" id="PTHR12818">
    <property type="entry name" value="TRNA (ADENINE(37)-N6)-METHYLTRANSFERASE"/>
    <property type="match status" value="1"/>
</dbReference>
<keyword evidence="7" id="KW-1185">Reference proteome</keyword>
<dbReference type="Proteomes" id="UP000198939">
    <property type="component" value="Unassembled WGS sequence"/>
</dbReference>
<dbReference type="CDD" id="cd09281">
    <property type="entry name" value="UPF0066"/>
    <property type="match status" value="1"/>
</dbReference>
<dbReference type="GO" id="GO:0008168">
    <property type="term" value="F:methyltransferase activity"/>
    <property type="evidence" value="ECO:0007669"/>
    <property type="project" value="UniProtKB-KW"/>
</dbReference>